<dbReference type="AlphaFoldDB" id="A0A9X4AX42"/>
<keyword evidence="2" id="KW-1185">Reference proteome</keyword>
<protein>
    <submittedName>
        <fullName evidence="1">Uncharacterized protein</fullName>
    </submittedName>
</protein>
<dbReference type="Proteomes" id="UP001151081">
    <property type="component" value="Unassembled WGS sequence"/>
</dbReference>
<gene>
    <name evidence="1" type="ORF">KEG57_43945</name>
</gene>
<sequence>MQLWIDTNCARSVVDLREIARLARGKGITLVIHPQVYLERRRQMRVEKGAQFKAAAFDGFLAQEEIRVPPFVLDQPLAATWADALYERYRTIEAWEGAKQRTLGGVLRGGFAVLPGDMPMTTDWLISLLVASDPSARIVTHDDGEEWRALREAKQVLSWNEAMTWLEALPPARPASPT</sequence>
<name>A0A9X4AX42_9BACT</name>
<comment type="caution">
    <text evidence="1">The sequence shown here is derived from an EMBL/GenBank/DDBJ whole genome shotgun (WGS) entry which is preliminary data.</text>
</comment>
<evidence type="ECO:0000313" key="1">
    <source>
        <dbReference type="EMBL" id="MDC3987501.1"/>
    </source>
</evidence>
<evidence type="ECO:0000313" key="2">
    <source>
        <dbReference type="Proteomes" id="UP001151081"/>
    </source>
</evidence>
<proteinExistence type="predicted"/>
<organism evidence="1 2">
    <name type="scientific">Polyangium jinanense</name>
    <dbReference type="NCBI Taxonomy" id="2829994"/>
    <lineage>
        <taxon>Bacteria</taxon>
        <taxon>Pseudomonadati</taxon>
        <taxon>Myxococcota</taxon>
        <taxon>Polyangia</taxon>
        <taxon>Polyangiales</taxon>
        <taxon>Polyangiaceae</taxon>
        <taxon>Polyangium</taxon>
    </lineage>
</organism>
<dbReference type="EMBL" id="JAGTJJ010000054">
    <property type="protein sequence ID" value="MDC3987501.1"/>
    <property type="molecule type" value="Genomic_DNA"/>
</dbReference>
<accession>A0A9X4AX42</accession>
<reference evidence="1 2" key="1">
    <citation type="submission" date="2021-04" db="EMBL/GenBank/DDBJ databases">
        <title>Genome analysis of Polyangium sp.</title>
        <authorList>
            <person name="Li Y."/>
            <person name="Wang J."/>
        </authorList>
    </citation>
    <scope>NUCLEOTIDE SEQUENCE [LARGE SCALE GENOMIC DNA]</scope>
    <source>
        <strain evidence="1 2">SDU14</strain>
    </source>
</reference>
<dbReference type="RefSeq" id="WP_272459620.1">
    <property type="nucleotide sequence ID" value="NZ_JAGTJJ010000054.1"/>
</dbReference>